<gene>
    <name evidence="8" type="ORF">GCM10009675_45590</name>
</gene>
<dbReference type="InterPro" id="IPR014036">
    <property type="entry name" value="DeoR-like_C"/>
</dbReference>
<comment type="caution">
    <text evidence="8">The sequence shown here is derived from an EMBL/GenBank/DDBJ whole genome shotgun (WGS) entry which is preliminary data.</text>
</comment>
<dbReference type="SUPFAM" id="SSF46785">
    <property type="entry name" value="Winged helix' DNA-binding domain"/>
    <property type="match status" value="1"/>
</dbReference>
<keyword evidence="4 8" id="KW-0238">DNA-binding</keyword>
<keyword evidence="2" id="KW-0678">Repressor</keyword>
<dbReference type="SUPFAM" id="SSF100950">
    <property type="entry name" value="NagB/RpiA/CoA transferase-like"/>
    <property type="match status" value="1"/>
</dbReference>
<organism evidence="8 9">
    <name type="scientific">Prauserella alba</name>
    <dbReference type="NCBI Taxonomy" id="176898"/>
    <lineage>
        <taxon>Bacteria</taxon>
        <taxon>Bacillati</taxon>
        <taxon>Actinomycetota</taxon>
        <taxon>Actinomycetes</taxon>
        <taxon>Pseudonocardiales</taxon>
        <taxon>Pseudonocardiaceae</taxon>
        <taxon>Prauserella</taxon>
    </lineage>
</organism>
<dbReference type="InterPro" id="IPR036390">
    <property type="entry name" value="WH_DNA-bd_sf"/>
</dbReference>
<dbReference type="GO" id="GO:0003677">
    <property type="term" value="F:DNA binding"/>
    <property type="evidence" value="ECO:0007669"/>
    <property type="project" value="UniProtKB-KW"/>
</dbReference>
<accession>A0ABP4GE85</accession>
<proteinExistence type="predicted"/>
<dbReference type="InterPro" id="IPR037171">
    <property type="entry name" value="NagB/RpiA_transferase-like"/>
</dbReference>
<dbReference type="PROSITE" id="PS51000">
    <property type="entry name" value="HTH_DEOR_2"/>
    <property type="match status" value="1"/>
</dbReference>
<dbReference type="InterPro" id="IPR050313">
    <property type="entry name" value="Carb_Metab_HTH_regulators"/>
</dbReference>
<comment type="function">
    <text evidence="6">Repressor of the lactose catabolism operon. Galactose-6-phosphate is the inducer.</text>
</comment>
<evidence type="ECO:0000313" key="8">
    <source>
        <dbReference type="EMBL" id="GAA1218000.1"/>
    </source>
</evidence>
<dbReference type="PROSITE" id="PS00894">
    <property type="entry name" value="HTH_DEOR_1"/>
    <property type="match status" value="1"/>
</dbReference>
<dbReference type="Proteomes" id="UP001500467">
    <property type="component" value="Unassembled WGS sequence"/>
</dbReference>
<evidence type="ECO:0000313" key="9">
    <source>
        <dbReference type="Proteomes" id="UP001500467"/>
    </source>
</evidence>
<dbReference type="PRINTS" id="PR00037">
    <property type="entry name" value="HTHLACR"/>
</dbReference>
<dbReference type="Gene3D" id="1.10.10.10">
    <property type="entry name" value="Winged helix-like DNA-binding domain superfamily/Winged helix DNA-binding domain"/>
    <property type="match status" value="1"/>
</dbReference>
<dbReference type="InterPro" id="IPR018356">
    <property type="entry name" value="Tscrpt_reg_HTH_DeoR_CS"/>
</dbReference>
<evidence type="ECO:0000256" key="6">
    <source>
        <dbReference type="ARBA" id="ARBA00024937"/>
    </source>
</evidence>
<feature type="domain" description="HTH deoR-type" evidence="7">
    <location>
        <begin position="14"/>
        <end position="69"/>
    </location>
</feature>
<dbReference type="InterPro" id="IPR036388">
    <property type="entry name" value="WH-like_DNA-bd_sf"/>
</dbReference>
<dbReference type="Pfam" id="PF00455">
    <property type="entry name" value="DeoRC"/>
    <property type="match status" value="1"/>
</dbReference>
<keyword evidence="3" id="KW-0805">Transcription regulation</keyword>
<dbReference type="Pfam" id="PF08220">
    <property type="entry name" value="HTH_DeoR"/>
    <property type="match status" value="1"/>
</dbReference>
<reference evidence="9" key="1">
    <citation type="journal article" date="2019" name="Int. J. Syst. Evol. Microbiol.">
        <title>The Global Catalogue of Microorganisms (GCM) 10K type strain sequencing project: providing services to taxonomists for standard genome sequencing and annotation.</title>
        <authorList>
            <consortium name="The Broad Institute Genomics Platform"/>
            <consortium name="The Broad Institute Genome Sequencing Center for Infectious Disease"/>
            <person name="Wu L."/>
            <person name="Ma J."/>
        </authorList>
    </citation>
    <scope>NUCLEOTIDE SEQUENCE [LARGE SCALE GENOMIC DNA]</scope>
    <source>
        <strain evidence="9">JCM 13022</strain>
    </source>
</reference>
<protein>
    <recommendedName>
        <fullName evidence="1">Lactose phosphotransferase system repressor</fullName>
    </recommendedName>
</protein>
<name>A0ABP4GE85_9PSEU</name>
<evidence type="ECO:0000256" key="4">
    <source>
        <dbReference type="ARBA" id="ARBA00023125"/>
    </source>
</evidence>
<dbReference type="EMBL" id="BAAALM010000016">
    <property type="protein sequence ID" value="GAA1218000.1"/>
    <property type="molecule type" value="Genomic_DNA"/>
</dbReference>
<dbReference type="PANTHER" id="PTHR30363:SF4">
    <property type="entry name" value="GLYCEROL-3-PHOSPHATE REGULON REPRESSOR"/>
    <property type="match status" value="1"/>
</dbReference>
<keyword evidence="5" id="KW-0804">Transcription</keyword>
<dbReference type="PANTHER" id="PTHR30363">
    <property type="entry name" value="HTH-TYPE TRANSCRIPTIONAL REGULATOR SRLR-RELATED"/>
    <property type="match status" value="1"/>
</dbReference>
<sequence length="262" mass="27714">MDGAPAGLLRYDDAPARRGVILEQLHAAGFLAISDLSKQLGVSDMTVRRDVRRLERDGKVRVVHGGVSLPPADQPPAFEGRVRASHEAKQRIGSHAAGLLTGSDTIAVDAGTTPYELALALPDDFAGSVVSHSVPVLQRMLSLPAARTVALGGDLNHDSQAFVGPITVDTAAQLRVKTFFLGAAAIDDRGVYVATDRERPTKLALMDIADRVVLLADHSKFDASAAVLLCPLSRLDAVVSDRRPALAELFDDAGVDLDLATD</sequence>
<dbReference type="SMART" id="SM01134">
    <property type="entry name" value="DeoRC"/>
    <property type="match status" value="1"/>
</dbReference>
<keyword evidence="9" id="KW-1185">Reference proteome</keyword>
<evidence type="ECO:0000256" key="1">
    <source>
        <dbReference type="ARBA" id="ARBA00021390"/>
    </source>
</evidence>
<dbReference type="SMART" id="SM00420">
    <property type="entry name" value="HTH_DEOR"/>
    <property type="match status" value="1"/>
</dbReference>
<evidence type="ECO:0000256" key="5">
    <source>
        <dbReference type="ARBA" id="ARBA00023163"/>
    </source>
</evidence>
<evidence type="ECO:0000256" key="2">
    <source>
        <dbReference type="ARBA" id="ARBA00022491"/>
    </source>
</evidence>
<evidence type="ECO:0000256" key="3">
    <source>
        <dbReference type="ARBA" id="ARBA00023015"/>
    </source>
</evidence>
<evidence type="ECO:0000259" key="7">
    <source>
        <dbReference type="PROSITE" id="PS51000"/>
    </source>
</evidence>
<dbReference type="RefSeq" id="WP_253855258.1">
    <property type="nucleotide sequence ID" value="NZ_BAAALM010000016.1"/>
</dbReference>
<dbReference type="InterPro" id="IPR001034">
    <property type="entry name" value="DeoR_HTH"/>
</dbReference>